<protein>
    <submittedName>
        <fullName evidence="2">Putative HTH-type transcriptional regulator YybR</fullName>
    </submittedName>
</protein>
<dbReference type="RefSeq" id="WP_232103649.1">
    <property type="nucleotide sequence ID" value="NZ_CP036343.1"/>
</dbReference>
<evidence type="ECO:0000313" key="3">
    <source>
        <dbReference type="Proteomes" id="UP000316855"/>
    </source>
</evidence>
<name>A0A517VA08_9PLAN</name>
<proteinExistence type="predicted"/>
<dbReference type="PROSITE" id="PS51118">
    <property type="entry name" value="HTH_HXLR"/>
    <property type="match status" value="1"/>
</dbReference>
<dbReference type="InterPro" id="IPR036390">
    <property type="entry name" value="WH_DNA-bd_sf"/>
</dbReference>
<dbReference type="InterPro" id="IPR036388">
    <property type="entry name" value="WH-like_DNA-bd_sf"/>
</dbReference>
<dbReference type="AlphaFoldDB" id="A0A517VA08"/>
<reference evidence="2 3" key="1">
    <citation type="submission" date="2019-02" db="EMBL/GenBank/DDBJ databases">
        <title>Deep-cultivation of Planctomycetes and their phenomic and genomic characterization uncovers novel biology.</title>
        <authorList>
            <person name="Wiegand S."/>
            <person name="Jogler M."/>
            <person name="Boedeker C."/>
            <person name="Pinto D."/>
            <person name="Vollmers J."/>
            <person name="Rivas-Marin E."/>
            <person name="Kohn T."/>
            <person name="Peeters S.H."/>
            <person name="Heuer A."/>
            <person name="Rast P."/>
            <person name="Oberbeckmann S."/>
            <person name="Bunk B."/>
            <person name="Jeske O."/>
            <person name="Meyerdierks A."/>
            <person name="Storesund J.E."/>
            <person name="Kallscheuer N."/>
            <person name="Luecker S."/>
            <person name="Lage O.M."/>
            <person name="Pohl T."/>
            <person name="Merkel B.J."/>
            <person name="Hornburger P."/>
            <person name="Mueller R.-W."/>
            <person name="Bruemmer F."/>
            <person name="Labrenz M."/>
            <person name="Spormann A.M."/>
            <person name="Op den Camp H."/>
            <person name="Overmann J."/>
            <person name="Amann R."/>
            <person name="Jetten M.S.M."/>
            <person name="Mascher T."/>
            <person name="Medema M.H."/>
            <person name="Devos D.P."/>
            <person name="Kaster A.-K."/>
            <person name="Ovreas L."/>
            <person name="Rohde M."/>
            <person name="Galperin M.Y."/>
            <person name="Jogler C."/>
        </authorList>
    </citation>
    <scope>NUCLEOTIDE SEQUENCE [LARGE SCALE GENOMIC DNA]</scope>
    <source>
        <strain evidence="2 3">Pan161</strain>
    </source>
</reference>
<dbReference type="Gene3D" id="1.10.10.10">
    <property type="entry name" value="Winged helix-like DNA-binding domain superfamily/Winged helix DNA-binding domain"/>
    <property type="match status" value="1"/>
</dbReference>
<evidence type="ECO:0000313" key="2">
    <source>
        <dbReference type="EMBL" id="QDT89842.1"/>
    </source>
</evidence>
<gene>
    <name evidence="2" type="primary">yybR_2</name>
    <name evidence="2" type="ORF">Pan161_14750</name>
</gene>
<dbReference type="Pfam" id="PF01638">
    <property type="entry name" value="HxlR"/>
    <property type="match status" value="1"/>
</dbReference>
<dbReference type="InterPro" id="IPR002577">
    <property type="entry name" value="HTH_HxlR"/>
</dbReference>
<keyword evidence="3" id="KW-1185">Reference proteome</keyword>
<dbReference type="EMBL" id="CP036343">
    <property type="protein sequence ID" value="QDT89842.1"/>
    <property type="molecule type" value="Genomic_DNA"/>
</dbReference>
<accession>A0A517VA08</accession>
<sequence length="67" mass="7546">MRICLKNMAGPDLVKCTVYAEVPPHVEYGLTEAEESLNPLLVALKNWEETYTIILRETRAVNPGNET</sequence>
<organism evidence="2 3">
    <name type="scientific">Gimesia algae</name>
    <dbReference type="NCBI Taxonomy" id="2527971"/>
    <lineage>
        <taxon>Bacteria</taxon>
        <taxon>Pseudomonadati</taxon>
        <taxon>Planctomycetota</taxon>
        <taxon>Planctomycetia</taxon>
        <taxon>Planctomycetales</taxon>
        <taxon>Planctomycetaceae</taxon>
        <taxon>Gimesia</taxon>
    </lineage>
</organism>
<evidence type="ECO:0000259" key="1">
    <source>
        <dbReference type="PROSITE" id="PS51118"/>
    </source>
</evidence>
<dbReference type="SUPFAM" id="SSF46785">
    <property type="entry name" value="Winged helix' DNA-binding domain"/>
    <property type="match status" value="1"/>
</dbReference>
<dbReference type="Proteomes" id="UP000316855">
    <property type="component" value="Chromosome"/>
</dbReference>
<dbReference type="KEGG" id="gax:Pan161_14750"/>
<feature type="domain" description="HTH hxlR-type" evidence="1">
    <location>
        <begin position="1"/>
        <end position="56"/>
    </location>
</feature>